<evidence type="ECO:0000313" key="2">
    <source>
        <dbReference type="Proteomes" id="UP000561271"/>
    </source>
</evidence>
<dbReference type="EMBL" id="BLSC01000082">
    <property type="protein sequence ID" value="GFP37387.1"/>
    <property type="molecule type" value="Genomic_DNA"/>
</dbReference>
<proteinExistence type="predicted"/>
<dbReference type="Proteomes" id="UP000561271">
    <property type="component" value="Unassembled WGS sequence"/>
</dbReference>
<comment type="caution">
    <text evidence="1">The sequence shown here is derived from an EMBL/GenBank/DDBJ whole genome shotgun (WGS) entry which is preliminary data.</text>
</comment>
<organism evidence="1 2">
    <name type="scientific">Candidatus Hakubella thermalkaliphila</name>
    <dbReference type="NCBI Taxonomy" id="2754717"/>
    <lineage>
        <taxon>Bacteria</taxon>
        <taxon>Bacillati</taxon>
        <taxon>Actinomycetota</taxon>
        <taxon>Actinomycetota incertae sedis</taxon>
        <taxon>Candidatus Hakubellales</taxon>
        <taxon>Candidatus Hakubellaceae</taxon>
        <taxon>Candidatus Hakubella</taxon>
    </lineage>
</organism>
<gene>
    <name evidence="1" type="ORF">HKBW3S44_01067</name>
</gene>
<name>A0A6V8PYI2_9ACTN</name>
<protein>
    <submittedName>
        <fullName evidence="1">Uncharacterized protein</fullName>
    </submittedName>
</protein>
<feature type="non-terminal residue" evidence="1">
    <location>
        <position position="1"/>
    </location>
</feature>
<dbReference type="AlphaFoldDB" id="A0A6V8PYI2"/>
<sequence length="47" mass="5132">KEIFQGQYVGVGMPSAHRSTIGMERAMRTQMLASKVAESAAYREGEA</sequence>
<accession>A0A6V8PYI2</accession>
<reference evidence="1 2" key="1">
    <citation type="journal article" date="2020" name="Front. Microbiol.">
        <title>Single-cell genomics of novel Actinobacteria with the Wood-Ljungdahl pathway discovered in a serpentinizing system.</title>
        <authorList>
            <person name="Merino N."/>
            <person name="Kawai M."/>
            <person name="Boyd E.S."/>
            <person name="Colman D.R."/>
            <person name="McGlynn S.E."/>
            <person name="Nealson K.H."/>
            <person name="Kurokawa K."/>
            <person name="Hongoh Y."/>
        </authorList>
    </citation>
    <scope>NUCLEOTIDE SEQUENCE [LARGE SCALE GENOMIC DNA]</scope>
    <source>
        <strain evidence="1 2">S44</strain>
    </source>
</reference>
<evidence type="ECO:0000313" key="1">
    <source>
        <dbReference type="EMBL" id="GFP37387.1"/>
    </source>
</evidence>